<comment type="caution">
    <text evidence="2">Lacks conserved residue(s) required for the propagation of feature annotation.</text>
</comment>
<dbReference type="SUPFAM" id="SSF49854">
    <property type="entry name" value="Spermadhesin, CUB domain"/>
    <property type="match status" value="1"/>
</dbReference>
<dbReference type="Proteomes" id="UP001158576">
    <property type="component" value="Chromosome 1"/>
</dbReference>
<dbReference type="Gene3D" id="2.60.120.290">
    <property type="entry name" value="Spermadhesin, CUB domain"/>
    <property type="match status" value="1"/>
</dbReference>
<keyword evidence="4" id="KW-1133">Transmembrane helix</keyword>
<evidence type="ECO:0000313" key="6">
    <source>
        <dbReference type="EMBL" id="CAG5101933.1"/>
    </source>
</evidence>
<keyword evidence="4" id="KW-0812">Transmembrane</keyword>
<proteinExistence type="predicted"/>
<sequence>MPSSSKILGDQHDRPLPKAVPSKDSSEEKSKNNIGYFIVGAIFILAVIFLNSDTSSGAGACDGDSNLPCDYDTTVSPEENTLQPSSFNFATSFSNEGLIDLETVGICDGNHNYSVSAHAFLQSPNYPNNYDPFLECTTRFSTNSDGLTFEFTKFEVEHGFDNLVFRDSSAEEYAFSGIQTGMTVSFSSSYVDVHFESDHSVEDSGFSLKVKAGYESSFDAEDLY</sequence>
<gene>
    <name evidence="6" type="ORF">OKIOD_LOCUS8832</name>
</gene>
<feature type="transmembrane region" description="Helical" evidence="4">
    <location>
        <begin position="33"/>
        <end position="50"/>
    </location>
</feature>
<dbReference type="CDD" id="cd00041">
    <property type="entry name" value="CUB"/>
    <property type="match status" value="1"/>
</dbReference>
<organism evidence="6 7">
    <name type="scientific">Oikopleura dioica</name>
    <name type="common">Tunicate</name>
    <dbReference type="NCBI Taxonomy" id="34765"/>
    <lineage>
        <taxon>Eukaryota</taxon>
        <taxon>Metazoa</taxon>
        <taxon>Chordata</taxon>
        <taxon>Tunicata</taxon>
        <taxon>Appendicularia</taxon>
        <taxon>Copelata</taxon>
        <taxon>Oikopleuridae</taxon>
        <taxon>Oikopleura</taxon>
    </lineage>
</organism>
<dbReference type="PANTHER" id="PTHR24255:SF31">
    <property type="entry name" value="CUBILIN-LIKE PROTEIN"/>
    <property type="match status" value="1"/>
</dbReference>
<evidence type="ECO:0000256" key="3">
    <source>
        <dbReference type="SAM" id="MobiDB-lite"/>
    </source>
</evidence>
<dbReference type="EMBL" id="OU015566">
    <property type="protein sequence ID" value="CAG5101933.1"/>
    <property type="molecule type" value="Genomic_DNA"/>
</dbReference>
<feature type="region of interest" description="Disordered" evidence="3">
    <location>
        <begin position="1"/>
        <end position="29"/>
    </location>
</feature>
<dbReference type="InterPro" id="IPR000859">
    <property type="entry name" value="CUB_dom"/>
</dbReference>
<evidence type="ECO:0000256" key="4">
    <source>
        <dbReference type="SAM" id="Phobius"/>
    </source>
</evidence>
<reference evidence="6 7" key="1">
    <citation type="submission" date="2021-04" db="EMBL/GenBank/DDBJ databases">
        <authorList>
            <person name="Bliznina A."/>
        </authorList>
    </citation>
    <scope>NUCLEOTIDE SEQUENCE [LARGE SCALE GENOMIC DNA]</scope>
</reference>
<dbReference type="InterPro" id="IPR035914">
    <property type="entry name" value="Sperma_CUB_dom_sf"/>
</dbReference>
<feature type="domain" description="CUB" evidence="5">
    <location>
        <begin position="107"/>
        <end position="213"/>
    </location>
</feature>
<keyword evidence="1" id="KW-1015">Disulfide bond</keyword>
<name>A0ABN7SSZ9_OIKDI</name>
<accession>A0ABN7SSZ9</accession>
<keyword evidence="7" id="KW-1185">Reference proteome</keyword>
<protein>
    <submittedName>
        <fullName evidence="6">Oidioi.mRNA.OKI2018_I69.chr1.g67.t1.cds</fullName>
    </submittedName>
</protein>
<evidence type="ECO:0000259" key="5">
    <source>
        <dbReference type="PROSITE" id="PS01180"/>
    </source>
</evidence>
<dbReference type="PROSITE" id="PS01180">
    <property type="entry name" value="CUB"/>
    <property type="match status" value="1"/>
</dbReference>
<dbReference type="Pfam" id="PF00431">
    <property type="entry name" value="CUB"/>
    <property type="match status" value="1"/>
</dbReference>
<evidence type="ECO:0000256" key="2">
    <source>
        <dbReference type="PROSITE-ProRule" id="PRU00059"/>
    </source>
</evidence>
<evidence type="ECO:0000313" key="7">
    <source>
        <dbReference type="Proteomes" id="UP001158576"/>
    </source>
</evidence>
<dbReference type="PANTHER" id="PTHR24255">
    <property type="entry name" value="COMPLEMENT COMPONENT 1, S SUBCOMPONENT-RELATED"/>
    <property type="match status" value="1"/>
</dbReference>
<keyword evidence="4" id="KW-0472">Membrane</keyword>
<evidence type="ECO:0000256" key="1">
    <source>
        <dbReference type="ARBA" id="ARBA00023157"/>
    </source>
</evidence>
<dbReference type="SMART" id="SM00042">
    <property type="entry name" value="CUB"/>
    <property type="match status" value="1"/>
</dbReference>